<reference evidence="3" key="1">
    <citation type="journal article" date="2019" name="MBio">
        <title>Virus Genomes from Deep Sea Sediments Expand the Ocean Megavirome and Support Independent Origins of Viral Gigantism.</title>
        <authorList>
            <person name="Backstrom D."/>
            <person name="Yutin N."/>
            <person name="Jorgensen S.L."/>
            <person name="Dharamshi J."/>
            <person name="Homa F."/>
            <person name="Zaremba-Niedwiedzka K."/>
            <person name="Spang A."/>
            <person name="Wolf Y.I."/>
            <person name="Koonin E.V."/>
            <person name="Ettema T.J."/>
        </authorList>
    </citation>
    <scope>NUCLEOTIDE SEQUENCE</scope>
</reference>
<evidence type="ECO:0000256" key="1">
    <source>
        <dbReference type="ARBA" id="ARBA00023043"/>
    </source>
</evidence>
<dbReference type="InterPro" id="IPR036047">
    <property type="entry name" value="F-box-like_dom_sf"/>
</dbReference>
<dbReference type="EMBL" id="MK500512">
    <property type="protein sequence ID" value="QBK91145.1"/>
    <property type="molecule type" value="Genomic_DNA"/>
</dbReference>
<accession>A0A481Z6I1</accession>
<evidence type="ECO:0000259" key="2">
    <source>
        <dbReference type="PROSITE" id="PS50181"/>
    </source>
</evidence>
<evidence type="ECO:0000313" key="3">
    <source>
        <dbReference type="EMBL" id="QBK91145.1"/>
    </source>
</evidence>
<dbReference type="Gene3D" id="1.25.40.20">
    <property type="entry name" value="Ankyrin repeat-containing domain"/>
    <property type="match status" value="2"/>
</dbReference>
<gene>
    <name evidence="3" type="ORF">LCPAC202_01190</name>
</gene>
<protein>
    <submittedName>
        <fullName evidence="3">F-box domain and ankyrin repeat protein</fullName>
    </submittedName>
</protein>
<dbReference type="SUPFAM" id="SSF81383">
    <property type="entry name" value="F-box domain"/>
    <property type="match status" value="1"/>
</dbReference>
<dbReference type="PROSITE" id="PS50181">
    <property type="entry name" value="FBOX"/>
    <property type="match status" value="1"/>
</dbReference>
<proteinExistence type="predicted"/>
<dbReference type="PANTHER" id="PTHR44207">
    <property type="entry name" value="SURFACE ANTIGEN BSPA-LIKE-RELATED"/>
    <property type="match status" value="1"/>
</dbReference>
<dbReference type="InterPro" id="IPR036770">
    <property type="entry name" value="Ankyrin_rpt-contain_sf"/>
</dbReference>
<dbReference type="InterPro" id="IPR001810">
    <property type="entry name" value="F-box_dom"/>
</dbReference>
<keyword evidence="1" id="KW-0040">ANK repeat</keyword>
<dbReference type="PANTHER" id="PTHR44207:SF1">
    <property type="entry name" value="SURFACE ANTIGEN BSPA-LIKE"/>
    <property type="match status" value="1"/>
</dbReference>
<name>A0A481Z6I1_9VIRU</name>
<feature type="domain" description="F-box" evidence="2">
    <location>
        <begin position="6"/>
        <end position="54"/>
    </location>
</feature>
<organism evidence="3">
    <name type="scientific">Pithovirus LCPAC202</name>
    <dbReference type="NCBI Taxonomy" id="2506592"/>
    <lineage>
        <taxon>Viruses</taxon>
        <taxon>Pithoviruses</taxon>
    </lineage>
</organism>
<sequence>MIKSQEPPLSELPAEIKCMILKLLPNEGKVFIALTCKIWYLTVLTHCNKIWKSTISGQKDWEPSALSRFLTYASGGGNLELMKKLKKLGAECYSWTIYEASEHGQIEAIKLLNTWRSFSDNIYEKSLLIAASRGQTEMCKFLTNKVKNQLVRTKAIREAAKRDYTGTMKFLKTQVVESRWQILILDDAMMIAAGYGRLKSMKLLKEWGVVNLDSAFYLASSVGQIEAMKLLKEWGVTDFDGGFNTASEEGQIEAMKLLREWDNVNIDSDYDYDGALTCASKRGQTKAMKLLRIWGLKIEDCEFDYENSLSEASKTGQIKAMKLLKKWGAKDFSLTMMDASDGNQIEALLLLREWGGEGFDSIMINADLNDRMEMITNWNKIDHISALIWAREHGSLEAQIICKNRERY</sequence>
<dbReference type="SUPFAM" id="SSF48403">
    <property type="entry name" value="Ankyrin repeat"/>
    <property type="match status" value="1"/>
</dbReference>